<proteinExistence type="predicted"/>
<organism evidence="2 3">
    <name type="scientific">Spirodela intermedia</name>
    <name type="common">Intermediate duckweed</name>
    <dbReference type="NCBI Taxonomy" id="51605"/>
    <lineage>
        <taxon>Eukaryota</taxon>
        <taxon>Viridiplantae</taxon>
        <taxon>Streptophyta</taxon>
        <taxon>Embryophyta</taxon>
        <taxon>Tracheophyta</taxon>
        <taxon>Spermatophyta</taxon>
        <taxon>Magnoliopsida</taxon>
        <taxon>Liliopsida</taxon>
        <taxon>Araceae</taxon>
        <taxon>Lemnoideae</taxon>
        <taxon>Spirodela</taxon>
    </lineage>
</organism>
<evidence type="ECO:0000313" key="3">
    <source>
        <dbReference type="Proteomes" id="UP000663760"/>
    </source>
</evidence>
<dbReference type="AlphaFoldDB" id="A0A7I8KRM1"/>
<dbReference type="EMBL" id="LR746270">
    <property type="protein sequence ID" value="CAA7399704.1"/>
    <property type="molecule type" value="Genomic_DNA"/>
</dbReference>
<evidence type="ECO:0000313" key="2">
    <source>
        <dbReference type="EMBL" id="CAA7399704.1"/>
    </source>
</evidence>
<keyword evidence="3" id="KW-1185">Reference proteome</keyword>
<sequence length="40" mass="4644">MESQHVHNTNMAGNQERSVSPKIMLRARQRLTKPRITTLI</sequence>
<feature type="compositionally biased region" description="Polar residues" evidence="1">
    <location>
        <begin position="1"/>
        <end position="18"/>
    </location>
</feature>
<gene>
    <name evidence="2" type="ORF">SI8410_07010374</name>
</gene>
<evidence type="ECO:0000256" key="1">
    <source>
        <dbReference type="SAM" id="MobiDB-lite"/>
    </source>
</evidence>
<reference evidence="2" key="1">
    <citation type="submission" date="2020-02" db="EMBL/GenBank/DDBJ databases">
        <authorList>
            <person name="Scholz U."/>
            <person name="Mascher M."/>
            <person name="Fiebig A."/>
        </authorList>
    </citation>
    <scope>NUCLEOTIDE SEQUENCE</scope>
</reference>
<name>A0A7I8KRM1_SPIIN</name>
<accession>A0A7I8KRM1</accession>
<dbReference type="Proteomes" id="UP000663760">
    <property type="component" value="Chromosome 7"/>
</dbReference>
<feature type="region of interest" description="Disordered" evidence="1">
    <location>
        <begin position="1"/>
        <end position="23"/>
    </location>
</feature>
<protein>
    <submittedName>
        <fullName evidence="2">Uncharacterized protein</fullName>
    </submittedName>
</protein>